<dbReference type="InterPro" id="IPR003661">
    <property type="entry name" value="HisK_dim/P_dom"/>
</dbReference>
<reference evidence="9 10" key="1">
    <citation type="submission" date="2024-03" db="EMBL/GenBank/DDBJ databases">
        <title>Human intestinal bacterial collection.</title>
        <authorList>
            <person name="Pauvert C."/>
            <person name="Hitch T.C.A."/>
            <person name="Clavel T."/>
        </authorList>
    </citation>
    <scope>NUCLEOTIDE SEQUENCE [LARGE SCALE GENOMIC DNA]</scope>
    <source>
        <strain evidence="9 10">CLA-AA-H190</strain>
    </source>
</reference>
<dbReference type="CDD" id="cd00075">
    <property type="entry name" value="HATPase"/>
    <property type="match status" value="1"/>
</dbReference>
<dbReference type="InterPro" id="IPR004358">
    <property type="entry name" value="Sig_transdc_His_kin-like_C"/>
</dbReference>
<dbReference type="InterPro" id="IPR050351">
    <property type="entry name" value="BphY/WalK/GraS-like"/>
</dbReference>
<dbReference type="SUPFAM" id="SSF47384">
    <property type="entry name" value="Homodimeric domain of signal transducing histidine kinase"/>
    <property type="match status" value="1"/>
</dbReference>
<evidence type="ECO:0000259" key="8">
    <source>
        <dbReference type="PROSITE" id="PS50109"/>
    </source>
</evidence>
<keyword evidence="5" id="KW-0808">Transferase</keyword>
<dbReference type="PANTHER" id="PTHR45453">
    <property type="entry name" value="PHOSPHATE REGULON SENSOR PROTEIN PHOR"/>
    <property type="match status" value="1"/>
</dbReference>
<dbReference type="Pfam" id="PF00512">
    <property type="entry name" value="HisKA"/>
    <property type="match status" value="1"/>
</dbReference>
<dbReference type="InterPro" id="IPR036890">
    <property type="entry name" value="HATPase_C_sf"/>
</dbReference>
<name>A0ABV1B6R1_9FIRM</name>
<evidence type="ECO:0000256" key="7">
    <source>
        <dbReference type="ARBA" id="ARBA00023012"/>
    </source>
</evidence>
<keyword evidence="6 9" id="KW-0418">Kinase</keyword>
<evidence type="ECO:0000313" key="9">
    <source>
        <dbReference type="EMBL" id="MEQ2366114.1"/>
    </source>
</evidence>
<gene>
    <name evidence="9" type="ORF">WMO25_13640</name>
</gene>
<accession>A0ABV1B6R1</accession>
<organism evidence="9 10">
    <name type="scientific">Coprococcus intestinihominis</name>
    <dbReference type="NCBI Taxonomy" id="3133154"/>
    <lineage>
        <taxon>Bacteria</taxon>
        <taxon>Bacillati</taxon>
        <taxon>Bacillota</taxon>
        <taxon>Clostridia</taxon>
        <taxon>Lachnospirales</taxon>
        <taxon>Lachnospiraceae</taxon>
        <taxon>Coprococcus</taxon>
    </lineage>
</organism>
<evidence type="ECO:0000256" key="3">
    <source>
        <dbReference type="ARBA" id="ARBA00012438"/>
    </source>
</evidence>
<protein>
    <recommendedName>
        <fullName evidence="3">histidine kinase</fullName>
        <ecNumber evidence="3">2.7.13.3</ecNumber>
    </recommendedName>
</protein>
<proteinExistence type="predicted"/>
<comment type="caution">
    <text evidence="9">The sequence shown here is derived from an EMBL/GenBank/DDBJ whole genome shotgun (WGS) entry which is preliminary data.</text>
</comment>
<keyword evidence="4" id="KW-0597">Phosphoprotein</keyword>
<dbReference type="SMART" id="SM00388">
    <property type="entry name" value="HisKA"/>
    <property type="match status" value="1"/>
</dbReference>
<dbReference type="GO" id="GO:0016301">
    <property type="term" value="F:kinase activity"/>
    <property type="evidence" value="ECO:0007669"/>
    <property type="project" value="UniProtKB-KW"/>
</dbReference>
<keyword evidence="7" id="KW-0902">Two-component regulatory system</keyword>
<dbReference type="Gene3D" id="1.10.287.130">
    <property type="match status" value="1"/>
</dbReference>
<dbReference type="Gene3D" id="3.30.565.10">
    <property type="entry name" value="Histidine kinase-like ATPase, C-terminal domain"/>
    <property type="match status" value="1"/>
</dbReference>
<sequence>MTDTIEDNMHQMADAMKRQEEFMGSFAHELKTPMTSIIGYADLMRSQALDEEEQQEAAEYIFSEGRRLESLSLKLLDLLVLKKKDFELRPTNLQTMIEGAVHTALPSMADKNISLKGRYDNGFCLMESDLVKSLIINLIDNAKKAIDDSGNILVVGRLTEEGCLITVADTGRGMKPEELSRITEAFYRVDKSRSRAQGGAGLGLALCQAIAELHHGQLIFESTPGKGTVVKAILNGGRTKCE</sequence>
<dbReference type="SUPFAM" id="SSF55874">
    <property type="entry name" value="ATPase domain of HSP90 chaperone/DNA topoisomerase II/histidine kinase"/>
    <property type="match status" value="1"/>
</dbReference>
<dbReference type="PRINTS" id="PR00344">
    <property type="entry name" value="BCTRLSENSOR"/>
</dbReference>
<comment type="subcellular location">
    <subcellularLocation>
        <location evidence="2">Membrane</location>
    </subcellularLocation>
</comment>
<evidence type="ECO:0000256" key="2">
    <source>
        <dbReference type="ARBA" id="ARBA00004370"/>
    </source>
</evidence>
<dbReference type="PANTHER" id="PTHR45453:SF1">
    <property type="entry name" value="PHOSPHATE REGULON SENSOR PROTEIN PHOR"/>
    <property type="match status" value="1"/>
</dbReference>
<feature type="domain" description="Histidine kinase" evidence="8">
    <location>
        <begin position="25"/>
        <end position="238"/>
    </location>
</feature>
<evidence type="ECO:0000313" key="10">
    <source>
        <dbReference type="Proteomes" id="UP001469749"/>
    </source>
</evidence>
<dbReference type="InterPro" id="IPR003594">
    <property type="entry name" value="HATPase_dom"/>
</dbReference>
<evidence type="ECO:0000256" key="5">
    <source>
        <dbReference type="ARBA" id="ARBA00022679"/>
    </source>
</evidence>
<dbReference type="EMBL" id="JBBMEK010000207">
    <property type="protein sequence ID" value="MEQ2366114.1"/>
    <property type="molecule type" value="Genomic_DNA"/>
</dbReference>
<dbReference type="CDD" id="cd00082">
    <property type="entry name" value="HisKA"/>
    <property type="match status" value="1"/>
</dbReference>
<dbReference type="Proteomes" id="UP001469749">
    <property type="component" value="Unassembled WGS sequence"/>
</dbReference>
<dbReference type="InterPro" id="IPR005467">
    <property type="entry name" value="His_kinase_dom"/>
</dbReference>
<evidence type="ECO:0000256" key="1">
    <source>
        <dbReference type="ARBA" id="ARBA00000085"/>
    </source>
</evidence>
<dbReference type="PROSITE" id="PS50109">
    <property type="entry name" value="HIS_KIN"/>
    <property type="match status" value="1"/>
</dbReference>
<dbReference type="SMART" id="SM00387">
    <property type="entry name" value="HATPase_c"/>
    <property type="match status" value="1"/>
</dbReference>
<dbReference type="Pfam" id="PF02518">
    <property type="entry name" value="HATPase_c"/>
    <property type="match status" value="1"/>
</dbReference>
<evidence type="ECO:0000256" key="4">
    <source>
        <dbReference type="ARBA" id="ARBA00022553"/>
    </source>
</evidence>
<dbReference type="RefSeq" id="WP_349085758.1">
    <property type="nucleotide sequence ID" value="NZ_JBBMEK010000207.1"/>
</dbReference>
<evidence type="ECO:0000256" key="6">
    <source>
        <dbReference type="ARBA" id="ARBA00022777"/>
    </source>
</evidence>
<dbReference type="InterPro" id="IPR036097">
    <property type="entry name" value="HisK_dim/P_sf"/>
</dbReference>
<dbReference type="EC" id="2.7.13.3" evidence="3"/>
<comment type="catalytic activity">
    <reaction evidence="1">
        <text>ATP + protein L-histidine = ADP + protein N-phospho-L-histidine.</text>
        <dbReference type="EC" id="2.7.13.3"/>
    </reaction>
</comment>
<keyword evidence="10" id="KW-1185">Reference proteome</keyword>